<evidence type="ECO:0000313" key="1">
    <source>
        <dbReference type="EMBL" id="MDY7218505.1"/>
    </source>
</evidence>
<name>A0ABU5GQ76_9GAMM</name>
<evidence type="ECO:0008006" key="3">
    <source>
        <dbReference type="Google" id="ProtNLM"/>
    </source>
</evidence>
<accession>A0ABU5GQ76</accession>
<comment type="caution">
    <text evidence="1">The sequence shown here is derived from an EMBL/GenBank/DDBJ whole genome shotgun (WGS) entry which is preliminary data.</text>
</comment>
<keyword evidence="2" id="KW-1185">Reference proteome</keyword>
<organism evidence="1 2">
    <name type="scientific">Denitrificimonas halotolerans</name>
    <dbReference type="NCBI Taxonomy" id="3098930"/>
    <lineage>
        <taxon>Bacteria</taxon>
        <taxon>Pseudomonadati</taxon>
        <taxon>Pseudomonadota</taxon>
        <taxon>Gammaproteobacteria</taxon>
        <taxon>Pseudomonadales</taxon>
        <taxon>Pseudomonadaceae</taxon>
        <taxon>Denitrificimonas</taxon>
    </lineage>
</organism>
<reference evidence="1 2" key="1">
    <citation type="submission" date="2023-12" db="EMBL/GenBank/DDBJ databases">
        <title>Denitrificimonas halotolerans sp. nov.,a novel species isolated from landfill leachate.</title>
        <authorList>
            <person name="Wang S."/>
        </authorList>
    </citation>
    <scope>NUCLEOTIDE SEQUENCE [LARGE SCALE GENOMIC DNA]</scope>
    <source>
        <strain evidence="1 2">JX-1</strain>
    </source>
</reference>
<protein>
    <recommendedName>
        <fullName evidence="3">Transposase DDE domain-containing protein</fullName>
    </recommendedName>
</protein>
<sequence>MNQLTFAEAEYQNKKGKTRREIFLEKVETIIPWKRLRNRATKHYSKGETGFPLPAHYDAACALFAVALQA</sequence>
<gene>
    <name evidence="1" type="ORF">TOI97_02765</name>
</gene>
<dbReference type="RefSeq" id="WP_321552694.1">
    <property type="nucleotide sequence ID" value="NZ_JAXIVU010000002.1"/>
</dbReference>
<dbReference type="Proteomes" id="UP001294570">
    <property type="component" value="Unassembled WGS sequence"/>
</dbReference>
<dbReference type="EMBL" id="JAXIVU010000002">
    <property type="protein sequence ID" value="MDY7218505.1"/>
    <property type="molecule type" value="Genomic_DNA"/>
</dbReference>
<evidence type="ECO:0000313" key="2">
    <source>
        <dbReference type="Proteomes" id="UP001294570"/>
    </source>
</evidence>
<proteinExistence type="predicted"/>